<dbReference type="AlphaFoldDB" id="A0A5B7CR01"/>
<dbReference type="Proteomes" id="UP000324222">
    <property type="component" value="Unassembled WGS sequence"/>
</dbReference>
<keyword evidence="2" id="KW-1185">Reference proteome</keyword>
<sequence length="111" mass="11883">MQSPVVSCRRSYRDVYIEVLEMLFIMPMKGTAGTSLPSTTVSAACLVWRAPLQPALTRLLHPHAGVTATFGEKFSRSGKLKCDKVKSVFRVRDLQVLEGGGTASSGAGVLG</sequence>
<organism evidence="1 2">
    <name type="scientific">Portunus trituberculatus</name>
    <name type="common">Swimming crab</name>
    <name type="synonym">Neptunus trituberculatus</name>
    <dbReference type="NCBI Taxonomy" id="210409"/>
    <lineage>
        <taxon>Eukaryota</taxon>
        <taxon>Metazoa</taxon>
        <taxon>Ecdysozoa</taxon>
        <taxon>Arthropoda</taxon>
        <taxon>Crustacea</taxon>
        <taxon>Multicrustacea</taxon>
        <taxon>Malacostraca</taxon>
        <taxon>Eumalacostraca</taxon>
        <taxon>Eucarida</taxon>
        <taxon>Decapoda</taxon>
        <taxon>Pleocyemata</taxon>
        <taxon>Brachyura</taxon>
        <taxon>Eubrachyura</taxon>
        <taxon>Portunoidea</taxon>
        <taxon>Portunidae</taxon>
        <taxon>Portuninae</taxon>
        <taxon>Portunus</taxon>
    </lineage>
</organism>
<dbReference type="EMBL" id="VSRR010000153">
    <property type="protein sequence ID" value="MPC11241.1"/>
    <property type="molecule type" value="Genomic_DNA"/>
</dbReference>
<evidence type="ECO:0000313" key="2">
    <source>
        <dbReference type="Proteomes" id="UP000324222"/>
    </source>
</evidence>
<protein>
    <submittedName>
        <fullName evidence="1">Uncharacterized protein</fullName>
    </submittedName>
</protein>
<comment type="caution">
    <text evidence="1">The sequence shown here is derived from an EMBL/GenBank/DDBJ whole genome shotgun (WGS) entry which is preliminary data.</text>
</comment>
<proteinExistence type="predicted"/>
<accession>A0A5B7CR01</accession>
<name>A0A5B7CR01_PORTR</name>
<reference evidence="1 2" key="1">
    <citation type="submission" date="2019-05" db="EMBL/GenBank/DDBJ databases">
        <title>Another draft genome of Portunus trituberculatus and its Hox gene families provides insights of decapod evolution.</title>
        <authorList>
            <person name="Jeong J.-H."/>
            <person name="Song I."/>
            <person name="Kim S."/>
            <person name="Choi T."/>
            <person name="Kim D."/>
            <person name="Ryu S."/>
            <person name="Kim W."/>
        </authorList>
    </citation>
    <scope>NUCLEOTIDE SEQUENCE [LARGE SCALE GENOMIC DNA]</scope>
    <source>
        <tissue evidence="1">Muscle</tissue>
    </source>
</reference>
<gene>
    <name evidence="1" type="ORF">E2C01_003903</name>
</gene>
<evidence type="ECO:0000313" key="1">
    <source>
        <dbReference type="EMBL" id="MPC11241.1"/>
    </source>
</evidence>